<organism evidence="4 5">
    <name type="scientific">Priapulus caudatus</name>
    <name type="common">Priapulid worm</name>
    <dbReference type="NCBI Taxonomy" id="37621"/>
    <lineage>
        <taxon>Eukaryota</taxon>
        <taxon>Metazoa</taxon>
        <taxon>Ecdysozoa</taxon>
        <taxon>Scalidophora</taxon>
        <taxon>Priapulida</taxon>
        <taxon>Priapulimorpha</taxon>
        <taxon>Priapulimorphida</taxon>
        <taxon>Priapulidae</taxon>
        <taxon>Priapulus</taxon>
    </lineage>
</organism>
<comment type="similarity">
    <text evidence="1">Belongs to the universal ribosomal protein uS14 family.</text>
</comment>
<name>A0ABM1E5X5_PRICU</name>
<keyword evidence="4" id="KW-1185">Reference proteome</keyword>
<dbReference type="PANTHER" id="PTHR19836">
    <property type="entry name" value="30S RIBOSOMAL PROTEIN S14"/>
    <property type="match status" value="1"/>
</dbReference>
<dbReference type="Proteomes" id="UP000695022">
    <property type="component" value="Unplaced"/>
</dbReference>
<sequence length="156" mass="17958">MAASMQSLIGLVKHSVPACEQILRIGGVIFHGSERCYSDIAPLVIKYGKTGVAAGKWQDCRMRRDFKRRWTIKQWAPERLRVNSLRKNDILPADLRAIADTEIAAMPRDGSISRCHKRCIVTSRARGLLKRWRVSRFIFRHLADYNYLSGVKRSCW</sequence>
<keyword evidence="2" id="KW-0689">Ribosomal protein</keyword>
<evidence type="ECO:0000256" key="1">
    <source>
        <dbReference type="ARBA" id="ARBA00009083"/>
    </source>
</evidence>
<dbReference type="SUPFAM" id="SSF57716">
    <property type="entry name" value="Glucocorticoid receptor-like (DNA-binding domain)"/>
    <property type="match status" value="1"/>
</dbReference>
<dbReference type="InterPro" id="IPR001209">
    <property type="entry name" value="Ribosomal_uS14"/>
</dbReference>
<accession>A0ABM1E5X5</accession>
<protein>
    <submittedName>
        <fullName evidence="5">28S ribosomal protein S14, mitochondrial-like</fullName>
    </submittedName>
</protein>
<evidence type="ECO:0000313" key="4">
    <source>
        <dbReference type="Proteomes" id="UP000695022"/>
    </source>
</evidence>
<dbReference type="Gene3D" id="1.10.287.1480">
    <property type="match status" value="1"/>
</dbReference>
<evidence type="ECO:0000256" key="3">
    <source>
        <dbReference type="ARBA" id="ARBA00023274"/>
    </source>
</evidence>
<dbReference type="RefSeq" id="XP_014667596.1">
    <property type="nucleotide sequence ID" value="XM_014812110.1"/>
</dbReference>
<proteinExistence type="inferred from homology"/>
<keyword evidence="3" id="KW-0687">Ribonucleoprotein</keyword>
<evidence type="ECO:0000256" key="2">
    <source>
        <dbReference type="ARBA" id="ARBA00022980"/>
    </source>
</evidence>
<dbReference type="PANTHER" id="PTHR19836:SF19">
    <property type="entry name" value="SMALL RIBOSOMAL SUBUNIT PROTEIN US14M"/>
    <property type="match status" value="1"/>
</dbReference>
<evidence type="ECO:0000313" key="5">
    <source>
        <dbReference type="RefSeq" id="XP_014667596.1"/>
    </source>
</evidence>
<reference evidence="5" key="1">
    <citation type="submission" date="2025-08" db="UniProtKB">
        <authorList>
            <consortium name="RefSeq"/>
        </authorList>
    </citation>
    <scope>IDENTIFICATION</scope>
</reference>
<dbReference type="Pfam" id="PF00253">
    <property type="entry name" value="Ribosomal_S14"/>
    <property type="match status" value="1"/>
</dbReference>
<dbReference type="GeneID" id="106809136"/>
<gene>
    <name evidence="5" type="primary">LOC106809136</name>
</gene>